<feature type="transmembrane region" description="Helical" evidence="1">
    <location>
        <begin position="20"/>
        <end position="44"/>
    </location>
</feature>
<feature type="transmembrane region" description="Helical" evidence="1">
    <location>
        <begin position="117"/>
        <end position="137"/>
    </location>
</feature>
<organism evidence="3 4">
    <name type="scientific">Pycnoporus cinnabarinus</name>
    <name type="common">Cinnabar-red polypore</name>
    <name type="synonym">Trametes cinnabarina</name>
    <dbReference type="NCBI Taxonomy" id="5643"/>
    <lineage>
        <taxon>Eukaryota</taxon>
        <taxon>Fungi</taxon>
        <taxon>Dikarya</taxon>
        <taxon>Basidiomycota</taxon>
        <taxon>Agaricomycotina</taxon>
        <taxon>Agaricomycetes</taxon>
        <taxon>Polyporales</taxon>
        <taxon>Polyporaceae</taxon>
        <taxon>Trametes</taxon>
    </lineage>
</organism>
<keyword evidence="1" id="KW-1133">Transmembrane helix</keyword>
<sequence length="310" mass="34034">MAAATAFPPELISVTKESLGYQIIGGSLSTAVFGITVLQAYVYYRRYGKDSLSLKSLVAVLVLLDTLTTIFTIHGLYSYVVDDYLNPPALLFVVWPMRNMALGYFCQRLWILSRKNIAFTGLILLLALGNIGAGIGFTALMQINPSVFTFGTTKARILIGVCNGCSSLCDILIASGLCYYLHTGRSGVKQSNKLIDKLMLYAIQRGVLTTVCQILHLATSLALPKSFIFMIFVLPEGKLYTNCFLATLNVRQSLTNPDTVTLDSMFNTTTVRGSEMSHPRMARLNTEDIESKITFAEAEFKPTVSQASRA</sequence>
<reference evidence="3" key="1">
    <citation type="submission" date="2014-01" db="EMBL/GenBank/DDBJ databases">
        <title>The genome of the white-rot fungus Pycnoporus cinnabarinus: a basidiomycete model with a versatile arsenal for lignocellulosic biomass breakdown.</title>
        <authorList>
            <person name="Levasseur A."/>
            <person name="Lomascolo A."/>
            <person name="Ruiz-Duenas F.J."/>
            <person name="Uzan E."/>
            <person name="Piumi F."/>
            <person name="Kues U."/>
            <person name="Ram A.F.J."/>
            <person name="Murat C."/>
            <person name="Haon M."/>
            <person name="Benoit I."/>
            <person name="Arfi Y."/>
            <person name="Chevret D."/>
            <person name="Drula E."/>
            <person name="Kwon M.J."/>
            <person name="Gouret P."/>
            <person name="Lesage-Meessen L."/>
            <person name="Lombard V."/>
            <person name="Mariette J."/>
            <person name="Noirot C."/>
            <person name="Park J."/>
            <person name="Patyshakuliyeva A."/>
            <person name="Wieneger R.A.B."/>
            <person name="Wosten H.A.B."/>
            <person name="Martin F."/>
            <person name="Coutinho P.M."/>
            <person name="de Vries R."/>
            <person name="Martinez A.T."/>
            <person name="Klopp C."/>
            <person name="Pontarotti P."/>
            <person name="Henrissat B."/>
            <person name="Record E."/>
        </authorList>
    </citation>
    <scope>NUCLEOTIDE SEQUENCE [LARGE SCALE GENOMIC DNA]</scope>
    <source>
        <strain evidence="3">BRFM137</strain>
    </source>
</reference>
<dbReference type="AlphaFoldDB" id="A0A060SYQ2"/>
<dbReference type="Proteomes" id="UP000029665">
    <property type="component" value="Unassembled WGS sequence"/>
</dbReference>
<dbReference type="STRING" id="5643.A0A060SYQ2"/>
<feature type="transmembrane region" description="Helical" evidence="1">
    <location>
        <begin position="157"/>
        <end position="181"/>
    </location>
</feature>
<comment type="caution">
    <text evidence="3">The sequence shown here is derived from an EMBL/GenBank/DDBJ whole genome shotgun (WGS) entry which is preliminary data.</text>
</comment>
<dbReference type="Pfam" id="PF20152">
    <property type="entry name" value="DUF6534"/>
    <property type="match status" value="1"/>
</dbReference>
<keyword evidence="1" id="KW-0472">Membrane</keyword>
<gene>
    <name evidence="3" type="ORF">BN946_scf184787.g8</name>
</gene>
<dbReference type="InterPro" id="IPR045339">
    <property type="entry name" value="DUF6534"/>
</dbReference>
<feature type="transmembrane region" description="Helical" evidence="1">
    <location>
        <begin position="89"/>
        <end position="105"/>
    </location>
</feature>
<protein>
    <recommendedName>
        <fullName evidence="2">DUF6534 domain-containing protein</fullName>
    </recommendedName>
</protein>
<evidence type="ECO:0000313" key="3">
    <source>
        <dbReference type="EMBL" id="CDO77359.1"/>
    </source>
</evidence>
<keyword evidence="1" id="KW-0812">Transmembrane</keyword>
<feature type="domain" description="DUF6534" evidence="2">
    <location>
        <begin position="167"/>
        <end position="253"/>
    </location>
</feature>
<feature type="transmembrane region" description="Helical" evidence="1">
    <location>
        <begin position="202"/>
        <end position="223"/>
    </location>
</feature>
<accession>A0A060SYQ2</accession>
<evidence type="ECO:0000313" key="4">
    <source>
        <dbReference type="Proteomes" id="UP000029665"/>
    </source>
</evidence>
<feature type="transmembrane region" description="Helical" evidence="1">
    <location>
        <begin position="56"/>
        <end position="77"/>
    </location>
</feature>
<dbReference type="PANTHER" id="PTHR40465:SF1">
    <property type="entry name" value="DUF6534 DOMAIN-CONTAINING PROTEIN"/>
    <property type="match status" value="1"/>
</dbReference>
<dbReference type="PANTHER" id="PTHR40465">
    <property type="entry name" value="CHROMOSOME 1, WHOLE GENOME SHOTGUN SEQUENCE"/>
    <property type="match status" value="1"/>
</dbReference>
<dbReference type="HOGENOM" id="CLU_046025_5_0_1"/>
<proteinExistence type="predicted"/>
<dbReference type="EMBL" id="CCBP010000451">
    <property type="protein sequence ID" value="CDO77359.1"/>
    <property type="molecule type" value="Genomic_DNA"/>
</dbReference>
<name>A0A060SYQ2_PYCCI</name>
<evidence type="ECO:0000256" key="1">
    <source>
        <dbReference type="SAM" id="Phobius"/>
    </source>
</evidence>
<evidence type="ECO:0000259" key="2">
    <source>
        <dbReference type="Pfam" id="PF20152"/>
    </source>
</evidence>
<dbReference type="OMA" id="TIFTIHG"/>
<dbReference type="OrthoDB" id="2733914at2759"/>
<keyword evidence="4" id="KW-1185">Reference proteome</keyword>